<dbReference type="Pfam" id="PF00147">
    <property type="entry name" value="Fibrinogen_C"/>
    <property type="match status" value="1"/>
</dbReference>
<gene>
    <name evidence="2" type="ORF">DME_LOCUS759</name>
</gene>
<evidence type="ECO:0000313" key="5">
    <source>
        <dbReference type="WBParaSite" id="DME_0000571401-mRNA-1"/>
    </source>
</evidence>
<reference evidence="5" key="1">
    <citation type="submission" date="2017-02" db="UniProtKB">
        <authorList>
            <consortium name="WormBaseParasite"/>
        </authorList>
    </citation>
    <scope>IDENTIFICATION</scope>
</reference>
<evidence type="ECO:0000259" key="1">
    <source>
        <dbReference type="PROSITE" id="PS51406"/>
    </source>
</evidence>
<feature type="domain" description="Fibrinogen C-terminal" evidence="1">
    <location>
        <begin position="216"/>
        <end position="423"/>
    </location>
</feature>
<dbReference type="InterPro" id="IPR002181">
    <property type="entry name" value="Fibrinogen_a/b/g_C_dom"/>
</dbReference>
<dbReference type="Proteomes" id="UP000274756">
    <property type="component" value="Unassembled WGS sequence"/>
</dbReference>
<reference evidence="2 4" key="2">
    <citation type="submission" date="2018-11" db="EMBL/GenBank/DDBJ databases">
        <authorList>
            <consortium name="Pathogen Informatics"/>
        </authorList>
    </citation>
    <scope>NUCLEOTIDE SEQUENCE [LARGE SCALE GENOMIC DNA]</scope>
</reference>
<dbReference type="InterPro" id="IPR050373">
    <property type="entry name" value="Fibrinogen_C-term_domain"/>
</dbReference>
<dbReference type="SUPFAM" id="SSF56496">
    <property type="entry name" value="Fibrinogen C-terminal domain-like"/>
    <property type="match status" value="1"/>
</dbReference>
<dbReference type="PROSITE" id="PS51406">
    <property type="entry name" value="FIBRINOGEN_C_2"/>
    <property type="match status" value="1"/>
</dbReference>
<evidence type="ECO:0000313" key="2">
    <source>
        <dbReference type="EMBL" id="VDN50786.1"/>
    </source>
</evidence>
<protein>
    <submittedName>
        <fullName evidence="5">Fibrinogen C-terminal domain-containing protein</fullName>
    </submittedName>
</protein>
<sequence length="425" mass="49948">MDSLEEENPSDIKYEFKKISDMLQWNNFRFTRIEGFCAPLLIPNQILPEKTKDLFLQKQLMKLMRLRANQRQSTLYNVQEGSGHGGDIDYIYIIDDDFPNGDENEKLKREGLRTGLIHAMSNDIAELIDLLNISMQFQQFLSYNLIQNEKSEQMKSELKNCSKILGLEIYSQKAENELLNIAQSDIVMNNQHILFLDDEQKDMITRITINEEALDRLQKQLPKDCAESFGKYQEERTLIKPSSVFPSLFCQCDQEWTIIQQRPYGNAIFNRTFEEYRWFFGKISGDHWIGNEYLHALTKSSAQMVRFEAWDLFGDYRVAYYDNFSVANLSHAYRLNIDGYKQQISNLSNSMEFHNGRSFSTPDRDEDTSSKHCARYYSAGWWFSNCMKVNFNGNHELGIVWFDTDRGDWIHLKRTRISIKPSQIE</sequence>
<evidence type="ECO:0000313" key="4">
    <source>
        <dbReference type="Proteomes" id="UP000274756"/>
    </source>
</evidence>
<dbReference type="PANTHER" id="PTHR19143:SF444">
    <property type="entry name" value="PROTEIN SCABROUS"/>
    <property type="match status" value="1"/>
</dbReference>
<dbReference type="AlphaFoldDB" id="A0A0N4UEB7"/>
<evidence type="ECO:0000313" key="3">
    <source>
        <dbReference type="Proteomes" id="UP000038040"/>
    </source>
</evidence>
<dbReference type="PANTHER" id="PTHR19143">
    <property type="entry name" value="FIBRINOGEN/TENASCIN/ANGIOPOEITIN"/>
    <property type="match status" value="1"/>
</dbReference>
<dbReference type="EMBL" id="UYYG01000007">
    <property type="protein sequence ID" value="VDN50786.1"/>
    <property type="molecule type" value="Genomic_DNA"/>
</dbReference>
<dbReference type="GO" id="GO:0005615">
    <property type="term" value="C:extracellular space"/>
    <property type="evidence" value="ECO:0007669"/>
    <property type="project" value="TreeGrafter"/>
</dbReference>
<keyword evidence="4" id="KW-1185">Reference proteome</keyword>
<dbReference type="InterPro" id="IPR014716">
    <property type="entry name" value="Fibrinogen_a/b/g_C_1"/>
</dbReference>
<dbReference type="Gene3D" id="3.90.215.10">
    <property type="entry name" value="Gamma Fibrinogen, chain A, domain 1"/>
    <property type="match status" value="1"/>
</dbReference>
<dbReference type="InterPro" id="IPR036056">
    <property type="entry name" value="Fibrinogen-like_C"/>
</dbReference>
<dbReference type="SMART" id="SM00186">
    <property type="entry name" value="FBG"/>
    <property type="match status" value="1"/>
</dbReference>
<dbReference type="Proteomes" id="UP000038040">
    <property type="component" value="Unplaced"/>
</dbReference>
<name>A0A0N4UEB7_DRAME</name>
<proteinExistence type="predicted"/>
<organism evidence="3 5">
    <name type="scientific">Dracunculus medinensis</name>
    <name type="common">Guinea worm</name>
    <dbReference type="NCBI Taxonomy" id="318479"/>
    <lineage>
        <taxon>Eukaryota</taxon>
        <taxon>Metazoa</taxon>
        <taxon>Ecdysozoa</taxon>
        <taxon>Nematoda</taxon>
        <taxon>Chromadorea</taxon>
        <taxon>Rhabditida</taxon>
        <taxon>Spirurina</taxon>
        <taxon>Dracunculoidea</taxon>
        <taxon>Dracunculidae</taxon>
        <taxon>Dracunculus</taxon>
    </lineage>
</organism>
<dbReference type="OrthoDB" id="5866198at2759"/>
<accession>A0A0N4UEB7</accession>
<dbReference type="STRING" id="318479.A0A0N4UEB7"/>
<dbReference type="WBParaSite" id="DME_0000571401-mRNA-1">
    <property type="protein sequence ID" value="DME_0000571401-mRNA-1"/>
    <property type="gene ID" value="DME_0000571401"/>
</dbReference>